<gene>
    <name evidence="4" type="ORF">FSB_LOCUS3336</name>
    <name evidence="5" type="ORF">FSB_LOCUS44772</name>
</gene>
<feature type="compositionally biased region" description="Pro residues" evidence="2">
    <location>
        <begin position="633"/>
        <end position="642"/>
    </location>
</feature>
<dbReference type="InterPro" id="IPR059080">
    <property type="entry name" value="WHD_PTC1"/>
</dbReference>
<feature type="compositionally biased region" description="Low complexity" evidence="2">
    <location>
        <begin position="577"/>
        <end position="593"/>
    </location>
</feature>
<feature type="compositionally biased region" description="Polar residues" evidence="2">
    <location>
        <begin position="746"/>
        <end position="756"/>
    </location>
</feature>
<evidence type="ECO:0000313" key="4">
    <source>
        <dbReference type="EMBL" id="SPC75454.1"/>
    </source>
</evidence>
<feature type="region of interest" description="Disordered" evidence="2">
    <location>
        <begin position="197"/>
        <end position="262"/>
    </location>
</feature>
<feature type="compositionally biased region" description="Acidic residues" evidence="2">
    <location>
        <begin position="206"/>
        <end position="221"/>
    </location>
</feature>
<evidence type="ECO:0000259" key="3">
    <source>
        <dbReference type="Pfam" id="PF25874"/>
    </source>
</evidence>
<dbReference type="Pfam" id="PF25874">
    <property type="entry name" value="WHD_plant_repro"/>
    <property type="match status" value="1"/>
</dbReference>
<dbReference type="EMBL" id="OIVN01000161">
    <property type="protein sequence ID" value="SPC75454.1"/>
    <property type="molecule type" value="Genomic_DNA"/>
</dbReference>
<feature type="region of interest" description="Disordered" evidence="2">
    <location>
        <begin position="491"/>
        <end position="541"/>
    </location>
</feature>
<sequence>MMYLEEEAERPSLERHALSKEAIDIEHIKVGSFYEIDHSKLNPQTPDQLRSIRVVMVSEKAGFKVAVRYPSTYTLRTHFSNGNYQKPEGKELPALNEKYIMGSELAGDVLYRRITAQEIAEKRNSWSFWVMPSMEVEQDSDSGPAMRTRLRDAVSKKGMCKPELKLTGLVQWGKRKQVRFLGKHEKKKIETLLTNVADEEKGKGEDNDEDEDEVEEDDGEAVESSKAKKNLKRKCNDSKRDQKLKRAKPEKKQCQIQVSNQSKKKNLKNSIERWSVERYKLAEENMLKIMKAKAAVFGNAMLRPALRTEARKLIGDTGLLDHLLKHMAGQLAPGGAERFRRRHNAEGAMEYWLESADLVNIRKEAGIQDPYWIPPPGWKPGDDPSQDGISARELRELKEEISNLKKNMQEQVTKKQEENLAIATTPNSSLTSLKWDHEGSLIPLKEIYINLMNGKAKIEKELMEISQYFSGMEEQMGILKSTLLEETIMPESGAAPPSLSIGSPTTPSSHTERETKDQMEQKNKLGEEQKEGDKAAVTTATEDKAARIERLKSGFRICKPQGSFLWPNMVIMSPQSVVPTPTPPSASSFTTLTHHLLPPRQPHLGPHPTSPVKPLAEKRPVSNAILSSVTKPSPSPPPPPETPQTQSITRIKSLSSLINLNEPPQTQDSDTDTAFCGTLTYQRRLNLTSSASMPSLEVAWKKEDGTESKDMKRNCDEQKQQTPCGCSSSTSNSPWLTSGEGWWLASNPSLDMSNQG</sequence>
<dbReference type="PANTHER" id="PTHR46740:SF2">
    <property type="entry name" value="PROTEIN DYAD"/>
    <property type="match status" value="1"/>
</dbReference>
<feature type="compositionally biased region" description="Polar residues" evidence="2">
    <location>
        <begin position="500"/>
        <end position="509"/>
    </location>
</feature>
<evidence type="ECO:0000313" key="5">
    <source>
        <dbReference type="EMBL" id="SPD16890.1"/>
    </source>
</evidence>
<reference evidence="5" key="1">
    <citation type="submission" date="2018-02" db="EMBL/GenBank/DDBJ databases">
        <authorList>
            <person name="Cohen D.B."/>
            <person name="Kent A.D."/>
        </authorList>
    </citation>
    <scope>NUCLEOTIDE SEQUENCE</scope>
</reference>
<protein>
    <recommendedName>
        <fullName evidence="3">PTC1-like winged helix-turn-helix domain-containing protein</fullName>
    </recommendedName>
</protein>
<feature type="compositionally biased region" description="Basic and acidic residues" evidence="2">
    <location>
        <begin position="699"/>
        <end position="719"/>
    </location>
</feature>
<feature type="compositionally biased region" description="Basic and acidic residues" evidence="2">
    <location>
        <begin position="510"/>
        <end position="534"/>
    </location>
</feature>
<keyword evidence="1" id="KW-0175">Coiled coil</keyword>
<dbReference type="EMBL" id="OIVN01004357">
    <property type="protein sequence ID" value="SPD16890.1"/>
    <property type="molecule type" value="Genomic_DNA"/>
</dbReference>
<name>A0A2N9HYS6_FAGSY</name>
<feature type="region of interest" description="Disordered" evidence="2">
    <location>
        <begin position="577"/>
        <end position="615"/>
    </location>
</feature>
<feature type="compositionally biased region" description="Low complexity" evidence="2">
    <location>
        <begin position="727"/>
        <end position="738"/>
    </location>
</feature>
<evidence type="ECO:0000256" key="2">
    <source>
        <dbReference type="SAM" id="MobiDB-lite"/>
    </source>
</evidence>
<dbReference type="GO" id="GO:0007131">
    <property type="term" value="P:reciprocal meiotic recombination"/>
    <property type="evidence" value="ECO:0007669"/>
    <property type="project" value="InterPro"/>
</dbReference>
<feature type="domain" description="PTC1-like winged helix-turn-helix" evidence="3">
    <location>
        <begin position="273"/>
        <end position="355"/>
    </location>
</feature>
<dbReference type="PANTHER" id="PTHR46740">
    <property type="entry name" value="PROTEIN DYAD"/>
    <property type="match status" value="1"/>
</dbReference>
<feature type="region of interest" description="Disordered" evidence="2">
    <location>
        <begin position="698"/>
        <end position="756"/>
    </location>
</feature>
<dbReference type="AlphaFoldDB" id="A0A2N9HYS6"/>
<feature type="region of interest" description="Disordered" evidence="2">
    <location>
        <begin position="627"/>
        <end position="646"/>
    </location>
</feature>
<organism evidence="5">
    <name type="scientific">Fagus sylvatica</name>
    <name type="common">Beechnut</name>
    <dbReference type="NCBI Taxonomy" id="28930"/>
    <lineage>
        <taxon>Eukaryota</taxon>
        <taxon>Viridiplantae</taxon>
        <taxon>Streptophyta</taxon>
        <taxon>Embryophyta</taxon>
        <taxon>Tracheophyta</taxon>
        <taxon>Spermatophyta</taxon>
        <taxon>Magnoliopsida</taxon>
        <taxon>eudicotyledons</taxon>
        <taxon>Gunneridae</taxon>
        <taxon>Pentapetalae</taxon>
        <taxon>rosids</taxon>
        <taxon>fabids</taxon>
        <taxon>Fagales</taxon>
        <taxon>Fagaceae</taxon>
        <taxon>Fagus</taxon>
    </lineage>
</organism>
<feature type="coiled-coil region" evidence="1">
    <location>
        <begin position="391"/>
        <end position="418"/>
    </location>
</feature>
<proteinExistence type="predicted"/>
<dbReference type="GO" id="GO:0051177">
    <property type="term" value="P:meiotic sister chromatid cohesion"/>
    <property type="evidence" value="ECO:0007669"/>
    <property type="project" value="InterPro"/>
</dbReference>
<accession>A0A2N9HYS6</accession>
<dbReference type="InterPro" id="IPR044221">
    <property type="entry name" value="DYAD/AMEIOTIC1"/>
</dbReference>
<evidence type="ECO:0000256" key="1">
    <source>
        <dbReference type="SAM" id="Coils"/>
    </source>
</evidence>